<accession>A0ABS9L3I5</accession>
<dbReference type="Pfam" id="PF00682">
    <property type="entry name" value="HMGL-like"/>
    <property type="match status" value="1"/>
</dbReference>
<sequence>MTVNNQTPDETRRVTIREVGPRDGFQNEPETIATADKIRLINRLGAAGFKRIEIASFVRPDVIPQLADGVEVLKGIDLPSDVDRLVLIPNSKGLDNALAVRELFDSAALFVSASQTHNLKNINRTVRDTMDDVKRMGRRIVAEGIHYAAVVATSFGCPYEGAVDMERVFDLAEEFVDSGATEIGFGDTTGMANPAYVSRFFARAAQRLPEVELTAHFHNTRGQGLANAYAALEAGCRSFESSFGELGGCPVPAGSTGNIATEDLVSMFHEMGVHTGLDLGAVIAAAREAQQTLGRRLTSHSIVAGPVLWETGDPAVTCLDRSPAH</sequence>
<dbReference type="InterPro" id="IPR043594">
    <property type="entry name" value="HMGL"/>
</dbReference>
<evidence type="ECO:0000313" key="6">
    <source>
        <dbReference type="Proteomes" id="UP001165368"/>
    </source>
</evidence>
<protein>
    <submittedName>
        <fullName evidence="5">Hydroxymethylglutaryl-CoA lyase</fullName>
    </submittedName>
</protein>
<keyword evidence="6" id="KW-1185">Reference proteome</keyword>
<reference evidence="5" key="1">
    <citation type="submission" date="2022-01" db="EMBL/GenBank/DDBJ databases">
        <authorList>
            <person name="Jo J.-H."/>
            <person name="Im W.-T."/>
        </authorList>
    </citation>
    <scope>NUCLEOTIDE SEQUENCE</scope>
    <source>
        <strain evidence="5">I2-34</strain>
    </source>
</reference>
<dbReference type="InterPro" id="IPR000891">
    <property type="entry name" value="PYR_CT"/>
</dbReference>
<dbReference type="PROSITE" id="PS50991">
    <property type="entry name" value="PYR_CT"/>
    <property type="match status" value="1"/>
</dbReference>
<keyword evidence="2" id="KW-0479">Metal-binding</keyword>
<name>A0ABS9L3I5_9MICC</name>
<dbReference type="SUPFAM" id="SSF51569">
    <property type="entry name" value="Aldolase"/>
    <property type="match status" value="1"/>
</dbReference>
<organism evidence="5 6">
    <name type="scientific">Arthrobacter hankyongi</name>
    <dbReference type="NCBI Taxonomy" id="2904801"/>
    <lineage>
        <taxon>Bacteria</taxon>
        <taxon>Bacillati</taxon>
        <taxon>Actinomycetota</taxon>
        <taxon>Actinomycetes</taxon>
        <taxon>Micrococcales</taxon>
        <taxon>Micrococcaceae</taxon>
        <taxon>Arthrobacter</taxon>
    </lineage>
</organism>
<evidence type="ECO:0000256" key="1">
    <source>
        <dbReference type="ARBA" id="ARBA00009405"/>
    </source>
</evidence>
<dbReference type="CDD" id="cd07938">
    <property type="entry name" value="DRE_TIM_HMGL"/>
    <property type="match status" value="1"/>
</dbReference>
<comment type="similarity">
    <text evidence="1">Belongs to the HMG-CoA lyase family.</text>
</comment>
<dbReference type="EMBL" id="JAKLTQ010000002">
    <property type="protein sequence ID" value="MCG2621206.1"/>
    <property type="molecule type" value="Genomic_DNA"/>
</dbReference>
<dbReference type="GO" id="GO:0016829">
    <property type="term" value="F:lyase activity"/>
    <property type="evidence" value="ECO:0007669"/>
    <property type="project" value="UniProtKB-KW"/>
</dbReference>
<evidence type="ECO:0000256" key="3">
    <source>
        <dbReference type="ARBA" id="ARBA00023239"/>
    </source>
</evidence>
<dbReference type="Gene3D" id="3.20.20.70">
    <property type="entry name" value="Aldolase class I"/>
    <property type="match status" value="1"/>
</dbReference>
<gene>
    <name evidence="5" type="ORF">LVY72_04675</name>
</gene>
<keyword evidence="3 5" id="KW-0456">Lyase</keyword>
<dbReference type="PANTHER" id="PTHR42738">
    <property type="entry name" value="HYDROXYMETHYLGLUTARYL-COA LYASE"/>
    <property type="match status" value="1"/>
</dbReference>
<comment type="caution">
    <text evidence="5">The sequence shown here is derived from an EMBL/GenBank/DDBJ whole genome shotgun (WGS) entry which is preliminary data.</text>
</comment>
<dbReference type="InterPro" id="IPR013785">
    <property type="entry name" value="Aldolase_TIM"/>
</dbReference>
<evidence type="ECO:0000259" key="4">
    <source>
        <dbReference type="PROSITE" id="PS50991"/>
    </source>
</evidence>
<dbReference type="Proteomes" id="UP001165368">
    <property type="component" value="Unassembled WGS sequence"/>
</dbReference>
<feature type="domain" description="Pyruvate carboxyltransferase" evidence="4">
    <location>
        <begin position="14"/>
        <end position="283"/>
    </location>
</feature>
<dbReference type="NCBIfam" id="NF004283">
    <property type="entry name" value="PRK05692.1"/>
    <property type="match status" value="1"/>
</dbReference>
<dbReference type="PANTHER" id="PTHR42738:SF7">
    <property type="entry name" value="HYDROXYMETHYLGLUTARYL-COA LYASE"/>
    <property type="match status" value="1"/>
</dbReference>
<evidence type="ECO:0000313" key="5">
    <source>
        <dbReference type="EMBL" id="MCG2621206.1"/>
    </source>
</evidence>
<dbReference type="RefSeq" id="WP_237818312.1">
    <property type="nucleotide sequence ID" value="NZ_JAKLTQ010000002.1"/>
</dbReference>
<proteinExistence type="inferred from homology"/>
<evidence type="ECO:0000256" key="2">
    <source>
        <dbReference type="ARBA" id="ARBA00022723"/>
    </source>
</evidence>